<proteinExistence type="predicted"/>
<sequence>MRIFQTLVKFVGYYLTSSVSRTSFELTGLQDYSLY</sequence>
<dbReference type="AlphaFoldDB" id="A0A381SBR9"/>
<name>A0A381SBR9_9ZZZZ</name>
<reference evidence="1" key="1">
    <citation type="submission" date="2018-05" db="EMBL/GenBank/DDBJ databases">
        <authorList>
            <person name="Lanie J.A."/>
            <person name="Ng W.-L."/>
            <person name="Kazmierczak K.M."/>
            <person name="Andrzejewski T.M."/>
            <person name="Davidsen T.M."/>
            <person name="Wayne K.J."/>
            <person name="Tettelin H."/>
            <person name="Glass J.I."/>
            <person name="Rusch D."/>
            <person name="Podicherti R."/>
            <person name="Tsui H.-C.T."/>
            <person name="Winkler M.E."/>
        </authorList>
    </citation>
    <scope>NUCLEOTIDE SEQUENCE</scope>
</reference>
<dbReference type="EMBL" id="UINC01002833">
    <property type="protein sequence ID" value="SVA00751.1"/>
    <property type="molecule type" value="Genomic_DNA"/>
</dbReference>
<gene>
    <name evidence="1" type="ORF">METZ01_LOCUS53605</name>
</gene>
<protein>
    <submittedName>
        <fullName evidence="1">Uncharacterized protein</fullName>
    </submittedName>
</protein>
<evidence type="ECO:0000313" key="1">
    <source>
        <dbReference type="EMBL" id="SVA00751.1"/>
    </source>
</evidence>
<accession>A0A381SBR9</accession>
<organism evidence="1">
    <name type="scientific">marine metagenome</name>
    <dbReference type="NCBI Taxonomy" id="408172"/>
    <lineage>
        <taxon>unclassified sequences</taxon>
        <taxon>metagenomes</taxon>
        <taxon>ecological metagenomes</taxon>
    </lineage>
</organism>